<dbReference type="AlphaFoldDB" id="A0A377M0N6"/>
<evidence type="ECO:0000313" key="1">
    <source>
        <dbReference type="EMBL" id="STQ11974.1"/>
    </source>
</evidence>
<protein>
    <submittedName>
        <fullName evidence="1">Uncharacterized protein</fullName>
    </submittedName>
</protein>
<proteinExistence type="predicted"/>
<gene>
    <name evidence="1" type="ORF">NCTC10005_04756</name>
</gene>
<dbReference type="Proteomes" id="UP000255106">
    <property type="component" value="Unassembled WGS sequence"/>
</dbReference>
<name>A0A377M0N6_ENTCL</name>
<sequence>MENEILEALKKIHDNHEKTAGSRLPYFDISLDKLLFSIGVG</sequence>
<reference evidence="1 2" key="1">
    <citation type="submission" date="2018-06" db="EMBL/GenBank/DDBJ databases">
        <authorList>
            <consortium name="Pathogen Informatics"/>
            <person name="Doyle S."/>
        </authorList>
    </citation>
    <scope>NUCLEOTIDE SEQUENCE [LARGE SCALE GENOMIC DNA]</scope>
    <source>
        <strain evidence="1 2">NCTC10005</strain>
    </source>
</reference>
<dbReference type="EMBL" id="UGJB01000004">
    <property type="protein sequence ID" value="STQ11974.1"/>
    <property type="molecule type" value="Genomic_DNA"/>
</dbReference>
<evidence type="ECO:0000313" key="2">
    <source>
        <dbReference type="Proteomes" id="UP000255106"/>
    </source>
</evidence>
<accession>A0A377M0N6</accession>
<organism evidence="1 2">
    <name type="scientific">Enterobacter cloacae</name>
    <dbReference type="NCBI Taxonomy" id="550"/>
    <lineage>
        <taxon>Bacteria</taxon>
        <taxon>Pseudomonadati</taxon>
        <taxon>Pseudomonadota</taxon>
        <taxon>Gammaproteobacteria</taxon>
        <taxon>Enterobacterales</taxon>
        <taxon>Enterobacteriaceae</taxon>
        <taxon>Enterobacter</taxon>
        <taxon>Enterobacter cloacae complex</taxon>
    </lineage>
</organism>